<protein>
    <recommendedName>
        <fullName evidence="3">DUF1018 domain-containing protein</fullName>
    </recommendedName>
</protein>
<organism evidence="1 2">
    <name type="scientific">Sphingobacterium hotanense</name>
    <dbReference type="NCBI Taxonomy" id="649196"/>
    <lineage>
        <taxon>Bacteria</taxon>
        <taxon>Pseudomonadati</taxon>
        <taxon>Bacteroidota</taxon>
        <taxon>Sphingobacteriia</taxon>
        <taxon>Sphingobacteriales</taxon>
        <taxon>Sphingobacteriaceae</taxon>
        <taxon>Sphingobacterium</taxon>
    </lineage>
</organism>
<gene>
    <name evidence="1" type="ORF">HX018_07310</name>
</gene>
<comment type="caution">
    <text evidence="1">The sequence shown here is derived from an EMBL/GenBank/DDBJ whole genome shotgun (WGS) entry which is preliminary data.</text>
</comment>
<dbReference type="EMBL" id="JACAGK010000016">
    <property type="protein sequence ID" value="MDM1048041.1"/>
    <property type="molecule type" value="Genomic_DNA"/>
</dbReference>
<reference evidence="1" key="2">
    <citation type="journal article" date="2022" name="Sci. Total Environ.">
        <title>Prevalence, transmission, and molecular epidemiology of tet(X)-positive bacteria among humans, animals, and environmental niches in China: An epidemiological, and genomic-based study.</title>
        <authorList>
            <person name="Dong N."/>
            <person name="Zeng Y."/>
            <person name="Cai C."/>
            <person name="Sun C."/>
            <person name="Lu J."/>
            <person name="Liu C."/>
            <person name="Zhou H."/>
            <person name="Sun Q."/>
            <person name="Shu L."/>
            <person name="Wang H."/>
            <person name="Wang Y."/>
            <person name="Wang S."/>
            <person name="Wu C."/>
            <person name="Chan E.W."/>
            <person name="Chen G."/>
            <person name="Shen Z."/>
            <person name="Chen S."/>
            <person name="Zhang R."/>
        </authorList>
    </citation>
    <scope>NUCLEOTIDE SEQUENCE</scope>
    <source>
        <strain evidence="1">R1692</strain>
    </source>
</reference>
<name>A0ABT7NLB3_9SPHI</name>
<evidence type="ECO:0000313" key="1">
    <source>
        <dbReference type="EMBL" id="MDM1048041.1"/>
    </source>
</evidence>
<dbReference type="RefSeq" id="WP_286651001.1">
    <property type="nucleotide sequence ID" value="NZ_JACAGK010000016.1"/>
</dbReference>
<keyword evidence="2" id="KW-1185">Reference proteome</keyword>
<evidence type="ECO:0000313" key="2">
    <source>
        <dbReference type="Proteomes" id="UP001170954"/>
    </source>
</evidence>
<sequence length="133" mass="15342">MARNYKQVYAILNHIGLSKEEAVMDFTEGRSDSLSSLNDGEFKEFMIRLRRLQPVTSGWTPPAGDAQRKKMIGLARNMHWGRNTMEIIGMLDDWCLKQKFKKRLNDHTVAELGTLVTIFEKKVYTGYLKSLKS</sequence>
<accession>A0ABT7NLB3</accession>
<proteinExistence type="predicted"/>
<reference evidence="1" key="1">
    <citation type="submission" date="2020-06" db="EMBL/GenBank/DDBJ databases">
        <authorList>
            <person name="Dong N."/>
        </authorList>
    </citation>
    <scope>NUCLEOTIDE SEQUENCE</scope>
    <source>
        <strain evidence="1">R1692</strain>
    </source>
</reference>
<dbReference type="Proteomes" id="UP001170954">
    <property type="component" value="Unassembled WGS sequence"/>
</dbReference>
<evidence type="ECO:0008006" key="3">
    <source>
        <dbReference type="Google" id="ProtNLM"/>
    </source>
</evidence>